<dbReference type="AlphaFoldDB" id="A0A1F5SEG2"/>
<evidence type="ECO:0000313" key="2">
    <source>
        <dbReference type="EMBL" id="OGF25110.1"/>
    </source>
</evidence>
<organism evidence="2 3">
    <name type="scientific">Candidatus Falkowbacteria bacterium RIFOXYA2_FULL_47_19</name>
    <dbReference type="NCBI Taxonomy" id="1797994"/>
    <lineage>
        <taxon>Bacteria</taxon>
        <taxon>Candidatus Falkowiibacteriota</taxon>
    </lineage>
</organism>
<feature type="transmembrane region" description="Helical" evidence="1">
    <location>
        <begin position="508"/>
        <end position="526"/>
    </location>
</feature>
<protein>
    <submittedName>
        <fullName evidence="2">Uncharacterized protein</fullName>
    </submittedName>
</protein>
<accession>A0A1F5SEG2</accession>
<evidence type="ECO:0000313" key="3">
    <source>
        <dbReference type="Proteomes" id="UP000178367"/>
    </source>
</evidence>
<gene>
    <name evidence="2" type="ORF">A2227_07210</name>
</gene>
<keyword evidence="1" id="KW-1133">Transmembrane helix</keyword>
<name>A0A1F5SEG2_9BACT</name>
<keyword evidence="1" id="KW-0472">Membrane</keyword>
<proteinExistence type="predicted"/>
<sequence>MKKYLTTIILLFGLFGIKTVFAKEYSISVPIITDTANWPPPYEISWGGDTSASKQFFGQEFRTASTQNIIDGIEVYMKVDNGCPSSPTYDLALSLFKGHPDETDILVATAEMSLSDCQEILNTGYVWYDFLFPETVSITPSAYHHFRLYSGDRTDGERYAHATYSDYRASAGYYYYSTTEGFVESPYDMAFRTYSGRPSWTFEITDPLTGSMKIKDTTVQVSGTCITNGANRIALTNDCSDFSGLDYTLDCVDHTFAGEIYYDGLSDWIVAVDIDSVATDCVNYDLLMDVVDIDGIEVIEGYPDDWYFNYDYYDDFDIVINSPAFVDALTLPIGSTNVDISFKFVYPMPLSPNVTFHIRQYDQNGNLLNADYHDETLINMTDTNNYIVNFTASTSPLHYVVQLFNGSELSRQFPFGIYVSDLDFTHNPDDYKFFFPRLVEKLRQKIIFNYFFGFYDSFYNLFSATGTPESAEALDVSFVAMSDDGQYDLEVPILKGSDPSVKSFAQGMRPYIIAFLWIGFAVYVFLRVAKMFESDE</sequence>
<dbReference type="STRING" id="1797994.A2227_07210"/>
<evidence type="ECO:0000256" key="1">
    <source>
        <dbReference type="SAM" id="Phobius"/>
    </source>
</evidence>
<dbReference type="EMBL" id="MFGB01000023">
    <property type="protein sequence ID" value="OGF25110.1"/>
    <property type="molecule type" value="Genomic_DNA"/>
</dbReference>
<comment type="caution">
    <text evidence="2">The sequence shown here is derived from an EMBL/GenBank/DDBJ whole genome shotgun (WGS) entry which is preliminary data.</text>
</comment>
<reference evidence="2 3" key="1">
    <citation type="journal article" date="2016" name="Nat. Commun.">
        <title>Thousands of microbial genomes shed light on interconnected biogeochemical processes in an aquifer system.</title>
        <authorList>
            <person name="Anantharaman K."/>
            <person name="Brown C.T."/>
            <person name="Hug L.A."/>
            <person name="Sharon I."/>
            <person name="Castelle C.J."/>
            <person name="Probst A.J."/>
            <person name="Thomas B.C."/>
            <person name="Singh A."/>
            <person name="Wilkins M.J."/>
            <person name="Karaoz U."/>
            <person name="Brodie E.L."/>
            <person name="Williams K.H."/>
            <person name="Hubbard S.S."/>
            <person name="Banfield J.F."/>
        </authorList>
    </citation>
    <scope>NUCLEOTIDE SEQUENCE [LARGE SCALE GENOMIC DNA]</scope>
</reference>
<keyword evidence="1" id="KW-0812">Transmembrane</keyword>
<dbReference type="Proteomes" id="UP000178367">
    <property type="component" value="Unassembled WGS sequence"/>
</dbReference>